<accession>A0AAW1HHT5</accession>
<evidence type="ECO:0000313" key="3">
    <source>
        <dbReference type="EMBL" id="KAK9675909.1"/>
    </source>
</evidence>
<keyword evidence="4" id="KW-1185">Reference proteome</keyword>
<dbReference type="AlphaFoldDB" id="A0AAW1HHT5"/>
<name>A0AAW1HHT5_SAPOF</name>
<evidence type="ECO:0000256" key="1">
    <source>
        <dbReference type="SAM" id="MobiDB-lite"/>
    </source>
</evidence>
<dbReference type="InterPro" id="IPR022059">
    <property type="entry name" value="DUF3615"/>
</dbReference>
<sequence length="188" mass="21122">MFFNKLMMSNKGVKGMEQVIYDTQRLSIGDAPQGHLLRRDRLGKNKSSDSSSSNISGATTTAFESSCCPIESFGLDMEELQPTLWRELACAALEEYYNTRGIKLEIFGEVSSSVLFFGSFTCFHLDFEAYDDTGSTNKIFAEVFRYDNGDCKVNFCDIMDPNNPNLVNGCRQCSRLVLHPKGMTWPRG</sequence>
<dbReference type="PANTHER" id="PTHR34710:SF20">
    <property type="entry name" value="OS10G0550200 PROTEIN"/>
    <property type="match status" value="1"/>
</dbReference>
<proteinExistence type="predicted"/>
<gene>
    <name evidence="3" type="ORF">RND81_11G040700</name>
</gene>
<dbReference type="Proteomes" id="UP001443914">
    <property type="component" value="Unassembled WGS sequence"/>
</dbReference>
<organism evidence="3 4">
    <name type="scientific">Saponaria officinalis</name>
    <name type="common">Common soapwort</name>
    <name type="synonym">Lychnis saponaria</name>
    <dbReference type="NCBI Taxonomy" id="3572"/>
    <lineage>
        <taxon>Eukaryota</taxon>
        <taxon>Viridiplantae</taxon>
        <taxon>Streptophyta</taxon>
        <taxon>Embryophyta</taxon>
        <taxon>Tracheophyta</taxon>
        <taxon>Spermatophyta</taxon>
        <taxon>Magnoliopsida</taxon>
        <taxon>eudicotyledons</taxon>
        <taxon>Gunneridae</taxon>
        <taxon>Pentapetalae</taxon>
        <taxon>Caryophyllales</taxon>
        <taxon>Caryophyllaceae</taxon>
        <taxon>Caryophylleae</taxon>
        <taxon>Saponaria</taxon>
    </lineage>
</organism>
<protein>
    <recommendedName>
        <fullName evidence="2">DUF3615 domain-containing protein</fullName>
    </recommendedName>
</protein>
<feature type="domain" description="DUF3615" evidence="2">
    <location>
        <begin position="91"/>
        <end position="180"/>
    </location>
</feature>
<dbReference type="EMBL" id="JBDFQZ010000011">
    <property type="protein sequence ID" value="KAK9675909.1"/>
    <property type="molecule type" value="Genomic_DNA"/>
</dbReference>
<evidence type="ECO:0000313" key="4">
    <source>
        <dbReference type="Proteomes" id="UP001443914"/>
    </source>
</evidence>
<comment type="caution">
    <text evidence="3">The sequence shown here is derived from an EMBL/GenBank/DDBJ whole genome shotgun (WGS) entry which is preliminary data.</text>
</comment>
<reference evidence="3" key="1">
    <citation type="submission" date="2024-03" db="EMBL/GenBank/DDBJ databases">
        <title>WGS assembly of Saponaria officinalis var. Norfolk2.</title>
        <authorList>
            <person name="Jenkins J."/>
            <person name="Shu S."/>
            <person name="Grimwood J."/>
            <person name="Barry K."/>
            <person name="Goodstein D."/>
            <person name="Schmutz J."/>
            <person name="Leebens-Mack J."/>
            <person name="Osbourn A."/>
        </authorList>
    </citation>
    <scope>NUCLEOTIDE SEQUENCE [LARGE SCALE GENOMIC DNA]</scope>
    <source>
        <strain evidence="3">JIC</strain>
    </source>
</reference>
<dbReference type="PANTHER" id="PTHR34710">
    <property type="entry name" value="OS03G0834100 PROTEIN"/>
    <property type="match status" value="1"/>
</dbReference>
<dbReference type="Pfam" id="PF12274">
    <property type="entry name" value="DUF3615"/>
    <property type="match status" value="1"/>
</dbReference>
<feature type="region of interest" description="Disordered" evidence="1">
    <location>
        <begin position="39"/>
        <end position="59"/>
    </location>
</feature>
<evidence type="ECO:0000259" key="2">
    <source>
        <dbReference type="Pfam" id="PF12274"/>
    </source>
</evidence>